<keyword evidence="7" id="KW-1185">Reference proteome</keyword>
<accession>D6TWV0</accession>
<dbReference type="GO" id="GO:0016020">
    <property type="term" value="C:membrane"/>
    <property type="evidence" value="ECO:0007669"/>
    <property type="project" value="UniProtKB-SubCell"/>
</dbReference>
<dbReference type="PANTHER" id="PTHR39157">
    <property type="entry name" value="INTEGRAL MEMBRANE PROTEIN-RELATED"/>
    <property type="match status" value="1"/>
</dbReference>
<dbReference type="InterPro" id="IPR032808">
    <property type="entry name" value="DoxX"/>
</dbReference>
<feature type="transmembrane region" description="Helical" evidence="5">
    <location>
        <begin position="166"/>
        <end position="184"/>
    </location>
</feature>
<protein>
    <submittedName>
        <fullName evidence="6">DoxX family protein</fullName>
    </submittedName>
</protein>
<evidence type="ECO:0000256" key="2">
    <source>
        <dbReference type="ARBA" id="ARBA00022692"/>
    </source>
</evidence>
<keyword evidence="3 5" id="KW-1133">Transmembrane helix</keyword>
<evidence type="ECO:0000313" key="7">
    <source>
        <dbReference type="Proteomes" id="UP000004508"/>
    </source>
</evidence>
<dbReference type="EMBL" id="ADVG01000003">
    <property type="protein sequence ID" value="EFH84683.1"/>
    <property type="molecule type" value="Genomic_DNA"/>
</dbReference>
<evidence type="ECO:0000313" key="6">
    <source>
        <dbReference type="EMBL" id="EFH84683.1"/>
    </source>
</evidence>
<dbReference type="RefSeq" id="WP_007916389.1">
    <property type="nucleotide sequence ID" value="NZ_ADVG01000003.1"/>
</dbReference>
<sequence>MKATILKQPYRVTATPQLPIARFLFADTRASWLWLLLRLYMGYTWLSAGLAKLTGYSFTFNAFGIRSHEEAWVFNAHSGMALHHFVLGALQKASGEHASVQGWYATFLHDIVLPNAVVFSYLVTLGEVFVGLGLIFGFLTGFAALAGLFMNLSYLFAGTISINPNLALGALLLLLAWRVAGYIGCDRYVLPLLSTRETKSETPAQNQAQEKLLEPEKR</sequence>
<proteinExistence type="predicted"/>
<evidence type="ECO:0000256" key="1">
    <source>
        <dbReference type="ARBA" id="ARBA00004141"/>
    </source>
</evidence>
<evidence type="ECO:0000256" key="4">
    <source>
        <dbReference type="ARBA" id="ARBA00023136"/>
    </source>
</evidence>
<dbReference type="Proteomes" id="UP000004508">
    <property type="component" value="Unassembled WGS sequence"/>
</dbReference>
<feature type="transmembrane region" description="Helical" evidence="5">
    <location>
        <begin position="32"/>
        <end position="51"/>
    </location>
</feature>
<dbReference type="Pfam" id="PF07681">
    <property type="entry name" value="DoxX"/>
    <property type="match status" value="1"/>
</dbReference>
<evidence type="ECO:0000256" key="3">
    <source>
        <dbReference type="ARBA" id="ARBA00022989"/>
    </source>
</evidence>
<evidence type="ECO:0000256" key="5">
    <source>
        <dbReference type="SAM" id="Phobius"/>
    </source>
</evidence>
<dbReference type="OrthoDB" id="26941at2"/>
<dbReference type="STRING" id="485913.Krac_5783"/>
<comment type="caution">
    <text evidence="6">The sequence shown here is derived from an EMBL/GenBank/DDBJ whole genome shotgun (WGS) entry which is preliminary data.</text>
</comment>
<keyword evidence="4 5" id="KW-0472">Membrane</keyword>
<reference evidence="6 7" key="1">
    <citation type="journal article" date="2011" name="Stand. Genomic Sci.">
        <title>Non-contiguous finished genome sequence and contextual data of the filamentous soil bacterium Ktedonobacter racemifer type strain (SOSP1-21).</title>
        <authorList>
            <person name="Chang Y.J."/>
            <person name="Land M."/>
            <person name="Hauser L."/>
            <person name="Chertkov O."/>
            <person name="Del Rio T.G."/>
            <person name="Nolan M."/>
            <person name="Copeland A."/>
            <person name="Tice H."/>
            <person name="Cheng J.F."/>
            <person name="Lucas S."/>
            <person name="Han C."/>
            <person name="Goodwin L."/>
            <person name="Pitluck S."/>
            <person name="Ivanova N."/>
            <person name="Ovchinikova G."/>
            <person name="Pati A."/>
            <person name="Chen A."/>
            <person name="Palaniappan K."/>
            <person name="Mavromatis K."/>
            <person name="Liolios K."/>
            <person name="Brettin T."/>
            <person name="Fiebig A."/>
            <person name="Rohde M."/>
            <person name="Abt B."/>
            <person name="Goker M."/>
            <person name="Detter J.C."/>
            <person name="Woyke T."/>
            <person name="Bristow J."/>
            <person name="Eisen J.A."/>
            <person name="Markowitz V."/>
            <person name="Hugenholtz P."/>
            <person name="Kyrpides N.C."/>
            <person name="Klenk H.P."/>
            <person name="Lapidus A."/>
        </authorList>
    </citation>
    <scope>NUCLEOTIDE SEQUENCE [LARGE SCALE GENOMIC DNA]</scope>
    <source>
        <strain evidence="7">DSM 44963</strain>
    </source>
</reference>
<keyword evidence="2 5" id="KW-0812">Transmembrane</keyword>
<dbReference type="eggNOG" id="COG2259">
    <property type="taxonomic scope" value="Bacteria"/>
</dbReference>
<gene>
    <name evidence="6" type="ORF">Krac_5783</name>
</gene>
<feature type="transmembrane region" description="Helical" evidence="5">
    <location>
        <begin position="102"/>
        <end position="123"/>
    </location>
</feature>
<comment type="subcellular location">
    <subcellularLocation>
        <location evidence="1">Membrane</location>
        <topology evidence="1">Multi-pass membrane protein</topology>
    </subcellularLocation>
</comment>
<dbReference type="InParanoid" id="D6TWV0"/>
<dbReference type="PANTHER" id="PTHR39157:SF1">
    <property type="entry name" value="DOXX FAMILY PROTEIN"/>
    <property type="match status" value="1"/>
</dbReference>
<dbReference type="AlphaFoldDB" id="D6TWV0"/>
<feature type="transmembrane region" description="Helical" evidence="5">
    <location>
        <begin position="129"/>
        <end position="154"/>
    </location>
</feature>
<organism evidence="6 7">
    <name type="scientific">Ktedonobacter racemifer DSM 44963</name>
    <dbReference type="NCBI Taxonomy" id="485913"/>
    <lineage>
        <taxon>Bacteria</taxon>
        <taxon>Bacillati</taxon>
        <taxon>Chloroflexota</taxon>
        <taxon>Ktedonobacteria</taxon>
        <taxon>Ktedonobacterales</taxon>
        <taxon>Ktedonobacteraceae</taxon>
        <taxon>Ktedonobacter</taxon>
    </lineage>
</organism>
<name>D6TWV0_KTERA</name>